<name>A0A9N9KDT2_9GLOM</name>
<protein>
    <submittedName>
        <fullName evidence="1">19754_t:CDS:1</fullName>
    </submittedName>
</protein>
<reference evidence="1" key="1">
    <citation type="submission" date="2021-06" db="EMBL/GenBank/DDBJ databases">
        <authorList>
            <person name="Kallberg Y."/>
            <person name="Tangrot J."/>
            <person name="Rosling A."/>
        </authorList>
    </citation>
    <scope>NUCLEOTIDE SEQUENCE</scope>
    <source>
        <strain evidence="1">IN212</strain>
    </source>
</reference>
<keyword evidence="2" id="KW-1185">Reference proteome</keyword>
<feature type="non-terminal residue" evidence="1">
    <location>
        <position position="1"/>
    </location>
</feature>
<dbReference type="EMBL" id="CAJVPZ010102712">
    <property type="protein sequence ID" value="CAG8822771.1"/>
    <property type="molecule type" value="Genomic_DNA"/>
</dbReference>
<proteinExistence type="predicted"/>
<evidence type="ECO:0000313" key="2">
    <source>
        <dbReference type="Proteomes" id="UP000789396"/>
    </source>
</evidence>
<dbReference type="OrthoDB" id="2427560at2759"/>
<gene>
    <name evidence="1" type="ORF">RFULGI_LOCUS19788</name>
</gene>
<sequence length="48" mass="5745">LRYSHDILLTLNIFALRWKVLQEGRVYVRQKLSDNQLTVTDIRNMIAE</sequence>
<accession>A0A9N9KDT2</accession>
<comment type="caution">
    <text evidence="1">The sequence shown here is derived from an EMBL/GenBank/DDBJ whole genome shotgun (WGS) entry which is preliminary data.</text>
</comment>
<dbReference type="AlphaFoldDB" id="A0A9N9KDT2"/>
<dbReference type="Proteomes" id="UP000789396">
    <property type="component" value="Unassembled WGS sequence"/>
</dbReference>
<evidence type="ECO:0000313" key="1">
    <source>
        <dbReference type="EMBL" id="CAG8822771.1"/>
    </source>
</evidence>
<feature type="non-terminal residue" evidence="1">
    <location>
        <position position="48"/>
    </location>
</feature>
<organism evidence="1 2">
    <name type="scientific">Racocetra fulgida</name>
    <dbReference type="NCBI Taxonomy" id="60492"/>
    <lineage>
        <taxon>Eukaryota</taxon>
        <taxon>Fungi</taxon>
        <taxon>Fungi incertae sedis</taxon>
        <taxon>Mucoromycota</taxon>
        <taxon>Glomeromycotina</taxon>
        <taxon>Glomeromycetes</taxon>
        <taxon>Diversisporales</taxon>
        <taxon>Gigasporaceae</taxon>
        <taxon>Racocetra</taxon>
    </lineage>
</organism>